<gene>
    <name evidence="1" type="ORF">C9I98_24765</name>
</gene>
<evidence type="ECO:0000313" key="2">
    <source>
        <dbReference type="Proteomes" id="UP000241771"/>
    </source>
</evidence>
<reference evidence="1 2" key="1">
    <citation type="submission" date="2018-01" db="EMBL/GenBank/DDBJ databases">
        <title>Whole genome sequencing of Histamine producing bacteria.</title>
        <authorList>
            <person name="Butler K."/>
        </authorList>
    </citation>
    <scope>NUCLEOTIDE SEQUENCE [LARGE SCALE GENOMIC DNA]</scope>
    <source>
        <strain evidence="1 2">DSM 100436</strain>
    </source>
</reference>
<sequence>MADLLDGYFFRRKAIKRKAQGLLDIVSCKIVLVEYRGHKILGHIDHPEDYQVCLNGQSIKGSIIKLQNIIKQCH</sequence>
<dbReference type="AlphaFoldDB" id="A0A2T3NAH2"/>
<proteinExistence type="predicted"/>
<evidence type="ECO:0000313" key="1">
    <source>
        <dbReference type="EMBL" id="PSW10738.1"/>
    </source>
</evidence>
<name>A0A2T3NAH2_9GAMM</name>
<dbReference type="Proteomes" id="UP000241771">
    <property type="component" value="Unassembled WGS sequence"/>
</dbReference>
<comment type="caution">
    <text evidence="1">The sequence shown here is derived from an EMBL/GenBank/DDBJ whole genome shotgun (WGS) entry which is preliminary data.</text>
</comment>
<keyword evidence="2" id="KW-1185">Reference proteome</keyword>
<protein>
    <submittedName>
        <fullName evidence="1">Uncharacterized protein</fullName>
    </submittedName>
</protein>
<accession>A0A2T3NAH2</accession>
<organism evidence="1 2">
    <name type="scientific">Photobacterium sanctipauli</name>
    <dbReference type="NCBI Taxonomy" id="1342794"/>
    <lineage>
        <taxon>Bacteria</taxon>
        <taxon>Pseudomonadati</taxon>
        <taxon>Pseudomonadota</taxon>
        <taxon>Gammaproteobacteria</taxon>
        <taxon>Vibrionales</taxon>
        <taxon>Vibrionaceae</taxon>
        <taxon>Photobacterium</taxon>
    </lineage>
</organism>
<dbReference type="RefSeq" id="WP_107272610.1">
    <property type="nucleotide sequence ID" value="NZ_PYMA01000026.1"/>
</dbReference>
<dbReference type="EMBL" id="PYMA01000026">
    <property type="protein sequence ID" value="PSW10738.1"/>
    <property type="molecule type" value="Genomic_DNA"/>
</dbReference>